<gene>
    <name evidence="16 19" type="primary">leuB</name>
    <name evidence="19" type="ORF">H8S55_09625</name>
</gene>
<dbReference type="InterPro" id="IPR019818">
    <property type="entry name" value="IsoCit/isopropylmalate_DH_CS"/>
</dbReference>
<feature type="binding site" evidence="16">
    <location>
        <position position="253"/>
    </location>
    <ligand>
        <name>Mg(2+)</name>
        <dbReference type="ChEBI" id="CHEBI:18420"/>
    </ligand>
</feature>
<feature type="site" description="Important for catalysis" evidence="16">
    <location>
        <position position="193"/>
    </location>
</feature>
<dbReference type="UniPathway" id="UPA00048">
    <property type="reaction ID" value="UER00072"/>
</dbReference>
<feature type="domain" description="Isopropylmalate dehydrogenase-like" evidence="18">
    <location>
        <begin position="4"/>
        <end position="354"/>
    </location>
</feature>
<evidence type="ECO:0000256" key="3">
    <source>
        <dbReference type="ARBA" id="ARBA00004496"/>
    </source>
</evidence>
<keyword evidence="11 16" id="KW-0460">Magnesium</keyword>
<dbReference type="Gene3D" id="3.40.718.10">
    <property type="entry name" value="Isopropylmalate Dehydrogenase"/>
    <property type="match status" value="1"/>
</dbReference>
<comment type="function">
    <text evidence="15 16 17">Catalyzes the oxidation of 3-carboxy-2-hydroxy-4-methylpentanoate (3-isopropylmalate) to 3-carboxy-4-methyl-2-oxopentanoate. The product decarboxylates to 4-methyl-2 oxopentanoate.</text>
</comment>
<dbReference type="SUPFAM" id="SSF53659">
    <property type="entry name" value="Isocitrate/Isopropylmalate dehydrogenase-like"/>
    <property type="match status" value="1"/>
</dbReference>
<keyword evidence="16" id="KW-0464">Manganese</keyword>
<feature type="binding site" evidence="16">
    <location>
        <position position="136"/>
    </location>
    <ligand>
        <name>substrate</name>
    </ligand>
</feature>
<dbReference type="InterPro" id="IPR024084">
    <property type="entry name" value="IsoPropMal-DH-like_dom"/>
</dbReference>
<evidence type="ECO:0000256" key="2">
    <source>
        <dbReference type="ARBA" id="ARBA00001936"/>
    </source>
</evidence>
<keyword evidence="7 16" id="KW-0432">Leucine biosynthesis</keyword>
<dbReference type="Proteomes" id="UP000602260">
    <property type="component" value="Unassembled WGS sequence"/>
</dbReference>
<dbReference type="RefSeq" id="WP_186878796.1">
    <property type="nucleotide sequence ID" value="NZ_JACOPN010000006.1"/>
</dbReference>
<evidence type="ECO:0000256" key="12">
    <source>
        <dbReference type="ARBA" id="ARBA00023002"/>
    </source>
</evidence>
<evidence type="ECO:0000256" key="10">
    <source>
        <dbReference type="ARBA" id="ARBA00022723"/>
    </source>
</evidence>
<comment type="caution">
    <text evidence="19">The sequence shown here is derived from an EMBL/GenBank/DDBJ whole genome shotgun (WGS) entry which is preliminary data.</text>
</comment>
<evidence type="ECO:0000313" key="20">
    <source>
        <dbReference type="Proteomes" id="UP000602260"/>
    </source>
</evidence>
<feature type="binding site" evidence="16">
    <location>
        <begin position="283"/>
        <end position="295"/>
    </location>
    <ligand>
        <name>NAD(+)</name>
        <dbReference type="ChEBI" id="CHEBI:57540"/>
    </ligand>
</feature>
<protein>
    <recommendedName>
        <fullName evidence="16">3-isopropylmalate dehydrogenase</fullName>
        <ecNumber evidence="16">1.1.1.85</ecNumber>
    </recommendedName>
    <alternativeName>
        <fullName evidence="16">3-IPM-DH</fullName>
    </alternativeName>
    <alternativeName>
        <fullName evidence="16">Beta-IPM dehydrogenase</fullName>
        <shortName evidence="16">IMDH</shortName>
    </alternativeName>
</protein>
<dbReference type="EMBL" id="JACOPN010000006">
    <property type="protein sequence ID" value="MBC5717577.1"/>
    <property type="molecule type" value="Genomic_DNA"/>
</dbReference>
<evidence type="ECO:0000256" key="14">
    <source>
        <dbReference type="ARBA" id="ARBA00023304"/>
    </source>
</evidence>
<sequence>MNYKIALIRGDGIGPEVVGEAVKVMETVGAKFGHSFEFTDVMMGGCAIDAVGKSYPDGTAEKCRACDAVLLGAVGGPKWGHSSDPDQRPETALLSIRKDLGLYANLRPAALRPAMAGACPLKKETAEKGIDLMIVRELTGGVYFGKRERYETADRGIEAADRMAYSEMEIERIGRRAFELARMRGKKVASVDKANVLESSRLWREVMHRLAKEYSDVAYEDVLVDNAAMQLVRDPGQFDVVVTENMFGDILSDEASMITGSIGLLPSASIGDTAPGLYEPIHGSAPDIAGQDKANPVATILSVAMMFRYSFQLPREAKAIEDAVDAVLNEGWRTADIAAPGQQVIGTQRMGQLIREKI</sequence>
<dbReference type="EC" id="1.1.1.85" evidence="16"/>
<dbReference type="Pfam" id="PF00180">
    <property type="entry name" value="Iso_dh"/>
    <property type="match status" value="1"/>
</dbReference>
<proteinExistence type="inferred from homology"/>
<feature type="site" description="Important for catalysis" evidence="16">
    <location>
        <position position="143"/>
    </location>
</feature>
<evidence type="ECO:0000256" key="9">
    <source>
        <dbReference type="ARBA" id="ARBA00022605"/>
    </source>
</evidence>
<keyword evidence="20" id="KW-1185">Reference proteome</keyword>
<feature type="binding site" evidence="16">
    <location>
        <position position="225"/>
    </location>
    <ligand>
        <name>Mg(2+)</name>
        <dbReference type="ChEBI" id="CHEBI:18420"/>
    </ligand>
</feature>
<evidence type="ECO:0000256" key="6">
    <source>
        <dbReference type="ARBA" id="ARBA00011738"/>
    </source>
</evidence>
<dbReference type="PROSITE" id="PS00470">
    <property type="entry name" value="IDH_IMDH"/>
    <property type="match status" value="1"/>
</dbReference>
<dbReference type="NCBIfam" id="TIGR00169">
    <property type="entry name" value="leuB"/>
    <property type="match status" value="1"/>
</dbReference>
<comment type="cofactor">
    <cofactor evidence="2">
        <name>Mn(2+)</name>
        <dbReference type="ChEBI" id="CHEBI:29035"/>
    </cofactor>
</comment>
<dbReference type="GO" id="GO:0000287">
    <property type="term" value="F:magnesium ion binding"/>
    <property type="evidence" value="ECO:0007669"/>
    <property type="project" value="InterPro"/>
</dbReference>
<comment type="subcellular location">
    <subcellularLocation>
        <location evidence="3 16">Cytoplasm</location>
    </subcellularLocation>
</comment>
<dbReference type="PANTHER" id="PTHR42979:SF1">
    <property type="entry name" value="3-ISOPROPYLMALATE DEHYDROGENASE"/>
    <property type="match status" value="1"/>
</dbReference>
<evidence type="ECO:0000256" key="15">
    <source>
        <dbReference type="ARBA" id="ARBA00023577"/>
    </source>
</evidence>
<comment type="subunit">
    <text evidence="6 16 17">Homodimer.</text>
</comment>
<reference evidence="19" key="1">
    <citation type="submission" date="2020-08" db="EMBL/GenBank/DDBJ databases">
        <title>Genome public.</title>
        <authorList>
            <person name="Liu C."/>
            <person name="Sun Q."/>
        </authorList>
    </citation>
    <scope>NUCLEOTIDE SEQUENCE</scope>
    <source>
        <strain evidence="19">BX5</strain>
    </source>
</reference>
<evidence type="ECO:0000256" key="16">
    <source>
        <dbReference type="HAMAP-Rule" id="MF_01033"/>
    </source>
</evidence>
<comment type="similarity">
    <text evidence="5 16">Belongs to the isocitrate and isopropylmalate dehydrogenases family. LeuB type 1 subfamily.</text>
</comment>
<feature type="binding site" evidence="16">
    <location>
        <position position="107"/>
    </location>
    <ligand>
        <name>substrate</name>
    </ligand>
</feature>
<evidence type="ECO:0000256" key="17">
    <source>
        <dbReference type="RuleBase" id="RU004445"/>
    </source>
</evidence>
<accession>A0A8J6J5N2</accession>
<name>A0A8J6J5N2_9FIRM</name>
<comment type="cofactor">
    <cofactor evidence="16 17">
        <name>Mg(2+)</name>
        <dbReference type="ChEBI" id="CHEBI:18420"/>
    </cofactor>
    <cofactor evidence="16 17">
        <name>Mn(2+)</name>
        <dbReference type="ChEBI" id="CHEBI:29035"/>
    </cofactor>
    <text evidence="16 17">Binds 1 Mg(2+) or Mn(2+) ion per subunit.</text>
</comment>
<evidence type="ECO:0000256" key="11">
    <source>
        <dbReference type="ARBA" id="ARBA00022842"/>
    </source>
</evidence>
<comment type="caution">
    <text evidence="16">Lacks conserved residue(s) required for the propagation of feature annotation.</text>
</comment>
<evidence type="ECO:0000256" key="8">
    <source>
        <dbReference type="ARBA" id="ARBA00022490"/>
    </source>
</evidence>
<evidence type="ECO:0000256" key="4">
    <source>
        <dbReference type="ARBA" id="ARBA00004762"/>
    </source>
</evidence>
<evidence type="ECO:0000256" key="5">
    <source>
        <dbReference type="ARBA" id="ARBA00008319"/>
    </source>
</evidence>
<comment type="pathway">
    <text evidence="4 16 17">Amino-acid biosynthesis; L-leucine biosynthesis; L-leucine from 3-methyl-2-oxobutanoate: step 3/4.</text>
</comment>
<keyword evidence="9 16" id="KW-0028">Amino-acid biosynthesis</keyword>
<dbReference type="GO" id="GO:0005829">
    <property type="term" value="C:cytosol"/>
    <property type="evidence" value="ECO:0007669"/>
    <property type="project" value="TreeGrafter"/>
</dbReference>
<keyword evidence="8 16" id="KW-0963">Cytoplasm</keyword>
<dbReference type="SMART" id="SM01329">
    <property type="entry name" value="Iso_dh"/>
    <property type="match status" value="1"/>
</dbReference>
<dbReference type="PANTHER" id="PTHR42979">
    <property type="entry name" value="3-ISOPROPYLMALATE DEHYDROGENASE"/>
    <property type="match status" value="1"/>
</dbReference>
<comment type="catalytic activity">
    <reaction evidence="1 16 17">
        <text>(2R,3S)-3-isopropylmalate + NAD(+) = 4-methyl-2-oxopentanoate + CO2 + NADH</text>
        <dbReference type="Rhea" id="RHEA:32271"/>
        <dbReference type="ChEBI" id="CHEBI:16526"/>
        <dbReference type="ChEBI" id="CHEBI:17865"/>
        <dbReference type="ChEBI" id="CHEBI:35121"/>
        <dbReference type="ChEBI" id="CHEBI:57540"/>
        <dbReference type="ChEBI" id="CHEBI:57945"/>
        <dbReference type="EC" id="1.1.1.85"/>
    </reaction>
</comment>
<dbReference type="InterPro" id="IPR004429">
    <property type="entry name" value="Isopropylmalate_DH"/>
</dbReference>
<evidence type="ECO:0000313" key="19">
    <source>
        <dbReference type="EMBL" id="MBC5717577.1"/>
    </source>
</evidence>
<evidence type="ECO:0000256" key="7">
    <source>
        <dbReference type="ARBA" id="ARBA00022430"/>
    </source>
</evidence>
<dbReference type="GO" id="GO:0003862">
    <property type="term" value="F:3-isopropylmalate dehydrogenase activity"/>
    <property type="evidence" value="ECO:0007669"/>
    <property type="project" value="UniProtKB-UniRule"/>
</dbReference>
<keyword evidence="13 16" id="KW-0520">NAD</keyword>
<dbReference type="HAMAP" id="MF_01033">
    <property type="entry name" value="LeuB_type1"/>
    <property type="match status" value="1"/>
</dbReference>
<evidence type="ECO:0000259" key="18">
    <source>
        <dbReference type="SMART" id="SM01329"/>
    </source>
</evidence>
<keyword evidence="10 16" id="KW-0479">Metal-binding</keyword>
<dbReference type="GO" id="GO:0009098">
    <property type="term" value="P:L-leucine biosynthetic process"/>
    <property type="evidence" value="ECO:0007669"/>
    <property type="project" value="UniProtKB-UniRule"/>
</dbReference>
<feature type="binding site" evidence="16">
    <location>
        <position position="225"/>
    </location>
    <ligand>
        <name>substrate</name>
    </ligand>
</feature>
<dbReference type="FunFam" id="3.40.718.10:FF:000028">
    <property type="entry name" value="3-isopropylmalate dehydrogenase"/>
    <property type="match status" value="1"/>
</dbReference>
<evidence type="ECO:0000256" key="13">
    <source>
        <dbReference type="ARBA" id="ARBA00023027"/>
    </source>
</evidence>
<feature type="binding site" evidence="16">
    <location>
        <position position="249"/>
    </location>
    <ligand>
        <name>Mg(2+)</name>
        <dbReference type="ChEBI" id="CHEBI:18420"/>
    </ligand>
</feature>
<dbReference type="AlphaFoldDB" id="A0A8J6J5N2"/>
<feature type="binding site" evidence="16">
    <location>
        <position position="97"/>
    </location>
    <ligand>
        <name>substrate</name>
    </ligand>
</feature>
<keyword evidence="12 16" id="KW-0560">Oxidoreductase</keyword>
<keyword evidence="14 16" id="KW-0100">Branched-chain amino acid biosynthesis</keyword>
<organism evidence="19 20">
    <name type="scientific">Flintibacter faecis</name>
    <dbReference type="NCBI Taxonomy" id="2763047"/>
    <lineage>
        <taxon>Bacteria</taxon>
        <taxon>Bacillati</taxon>
        <taxon>Bacillota</taxon>
        <taxon>Clostridia</taxon>
        <taxon>Eubacteriales</taxon>
        <taxon>Flintibacter</taxon>
    </lineage>
</organism>
<evidence type="ECO:0000256" key="1">
    <source>
        <dbReference type="ARBA" id="ARBA00000624"/>
    </source>
</evidence>
<dbReference type="GO" id="GO:0051287">
    <property type="term" value="F:NAD binding"/>
    <property type="evidence" value="ECO:0007669"/>
    <property type="project" value="InterPro"/>
</dbReference>